<gene>
    <name evidence="1" type="ORF">HUG12_14390</name>
</gene>
<dbReference type="GeneID" id="56038671"/>
<dbReference type="Proteomes" id="UP000509626">
    <property type="component" value="Chromosome"/>
</dbReference>
<dbReference type="EMBL" id="CP058579">
    <property type="protein sequence ID" value="QLG62852.1"/>
    <property type="molecule type" value="Genomic_DNA"/>
</dbReference>
<dbReference type="AlphaFoldDB" id="A0A7D5LBM1"/>
<accession>A0A7D5LBM1</accession>
<evidence type="ECO:0000313" key="2">
    <source>
        <dbReference type="Proteomes" id="UP000509626"/>
    </source>
</evidence>
<dbReference type="KEGG" id="halu:HUG12_14390"/>
<evidence type="ECO:0000313" key="1">
    <source>
        <dbReference type="EMBL" id="QLG62852.1"/>
    </source>
</evidence>
<dbReference type="RefSeq" id="WP_179269437.1">
    <property type="nucleotide sequence ID" value="NZ_CP058579.1"/>
</dbReference>
<organism evidence="1 2">
    <name type="scientific">Halorarum salinum</name>
    <dbReference type="NCBI Taxonomy" id="2743089"/>
    <lineage>
        <taxon>Archaea</taxon>
        <taxon>Methanobacteriati</taxon>
        <taxon>Methanobacteriota</taxon>
        <taxon>Stenosarchaea group</taxon>
        <taxon>Halobacteria</taxon>
        <taxon>Halobacteriales</taxon>
        <taxon>Haloferacaceae</taxon>
        <taxon>Halorarum</taxon>
    </lineage>
</organism>
<protein>
    <submittedName>
        <fullName evidence="1">Uncharacterized protein</fullName>
    </submittedName>
</protein>
<sequence>MNENHDMILEARNRDRWEDKEAYGEIDGEKVYLVAELRDGKYPKLVAMVGGEWYHYPEDDLEDEYVRHTKVTKSYDRVDMLNTGFSALVEKHGLVEELPEEWKMEDDDV</sequence>
<name>A0A7D5LBM1_9EURY</name>
<reference evidence="1 2" key="1">
    <citation type="submission" date="2020-06" db="EMBL/GenBank/DDBJ databases">
        <title>NJ-3-1, isolated from saline soil.</title>
        <authorList>
            <person name="Cui H.L."/>
            <person name="Shi X."/>
        </authorList>
    </citation>
    <scope>NUCLEOTIDE SEQUENCE [LARGE SCALE GENOMIC DNA]</scope>
    <source>
        <strain evidence="1 2">NJ-3-1</strain>
    </source>
</reference>
<keyword evidence="2" id="KW-1185">Reference proteome</keyword>
<proteinExistence type="predicted"/>